<dbReference type="NCBIfam" id="TIGR00460">
    <property type="entry name" value="fmt"/>
    <property type="match status" value="1"/>
</dbReference>
<keyword evidence="3 5" id="KW-0808">Transferase</keyword>
<dbReference type="InterPro" id="IPR041711">
    <property type="entry name" value="Met-tRNA-FMT_N"/>
</dbReference>
<dbReference type="PANTHER" id="PTHR11138:SF5">
    <property type="entry name" value="METHIONYL-TRNA FORMYLTRANSFERASE, MITOCHONDRIAL"/>
    <property type="match status" value="1"/>
</dbReference>
<name>A0ABU9KXK4_9FLAO</name>
<feature type="domain" description="Formyl transferase C-terminal" evidence="7">
    <location>
        <begin position="205"/>
        <end position="305"/>
    </location>
</feature>
<evidence type="ECO:0000256" key="4">
    <source>
        <dbReference type="ARBA" id="ARBA00022917"/>
    </source>
</evidence>
<proteinExistence type="inferred from homology"/>
<dbReference type="InterPro" id="IPR044135">
    <property type="entry name" value="Met-tRNA-FMT_C"/>
</dbReference>
<dbReference type="EC" id="2.1.2.9" evidence="2 5"/>
<keyword evidence="4 5" id="KW-0648">Protein biosynthesis</keyword>
<comment type="similarity">
    <text evidence="1 5">Belongs to the Fmt family.</text>
</comment>
<reference evidence="8 9" key="1">
    <citation type="submission" date="2024-04" db="EMBL/GenBank/DDBJ databases">
        <title>whole genome sequencing of Lutimonas vermicola strain IMCC1616.</title>
        <authorList>
            <person name="Bae S.S."/>
        </authorList>
    </citation>
    <scope>NUCLEOTIDE SEQUENCE [LARGE SCALE GENOMIC DNA]</scope>
    <source>
        <strain evidence="8 9">IMCC1616</strain>
    </source>
</reference>
<evidence type="ECO:0000256" key="3">
    <source>
        <dbReference type="ARBA" id="ARBA00022679"/>
    </source>
</evidence>
<dbReference type="RefSeq" id="WP_342158645.1">
    <property type="nucleotide sequence ID" value="NZ_JBCDNA010000001.1"/>
</dbReference>
<evidence type="ECO:0000313" key="9">
    <source>
        <dbReference type="Proteomes" id="UP001474120"/>
    </source>
</evidence>
<evidence type="ECO:0000256" key="2">
    <source>
        <dbReference type="ARBA" id="ARBA00012261"/>
    </source>
</evidence>
<evidence type="ECO:0000256" key="5">
    <source>
        <dbReference type="HAMAP-Rule" id="MF_00182"/>
    </source>
</evidence>
<dbReference type="CDD" id="cd08646">
    <property type="entry name" value="FMT_core_Met-tRNA-FMT_N"/>
    <property type="match status" value="1"/>
</dbReference>
<dbReference type="EMBL" id="JBCDNA010000001">
    <property type="protein sequence ID" value="MEL4454926.1"/>
    <property type="molecule type" value="Genomic_DNA"/>
</dbReference>
<comment type="function">
    <text evidence="5">Attaches a formyl group to the free amino group of methionyl-tRNA(fMet). The formyl group appears to play a dual role in the initiator identity of N-formylmethionyl-tRNA by promoting its recognition by IF2 and preventing the misappropriation of this tRNA by the elongation apparatus.</text>
</comment>
<dbReference type="InterPro" id="IPR002376">
    <property type="entry name" value="Formyl_transf_N"/>
</dbReference>
<dbReference type="CDD" id="cd08704">
    <property type="entry name" value="Met_tRNA_FMT_C"/>
    <property type="match status" value="1"/>
</dbReference>
<dbReference type="InterPro" id="IPR036477">
    <property type="entry name" value="Formyl_transf_N_sf"/>
</dbReference>
<organism evidence="8 9">
    <name type="scientific">Lutimonas vermicola</name>
    <dbReference type="NCBI Taxonomy" id="414288"/>
    <lineage>
        <taxon>Bacteria</taxon>
        <taxon>Pseudomonadati</taxon>
        <taxon>Bacteroidota</taxon>
        <taxon>Flavobacteriia</taxon>
        <taxon>Flavobacteriales</taxon>
        <taxon>Flavobacteriaceae</taxon>
        <taxon>Lutimonas</taxon>
    </lineage>
</organism>
<keyword evidence="9" id="KW-1185">Reference proteome</keyword>
<evidence type="ECO:0000259" key="6">
    <source>
        <dbReference type="Pfam" id="PF00551"/>
    </source>
</evidence>
<protein>
    <recommendedName>
        <fullName evidence="2 5">Methionyl-tRNA formyltransferase</fullName>
        <ecNumber evidence="2 5">2.1.2.9</ecNumber>
    </recommendedName>
</protein>
<evidence type="ECO:0000313" key="8">
    <source>
        <dbReference type="EMBL" id="MEL4454926.1"/>
    </source>
</evidence>
<dbReference type="Gene3D" id="3.40.50.12230">
    <property type="match status" value="1"/>
</dbReference>
<feature type="domain" description="Formyl transferase N-terminal" evidence="6">
    <location>
        <begin position="5"/>
        <end position="181"/>
    </location>
</feature>
<evidence type="ECO:0000259" key="7">
    <source>
        <dbReference type="Pfam" id="PF02911"/>
    </source>
</evidence>
<dbReference type="InterPro" id="IPR011034">
    <property type="entry name" value="Formyl_transferase-like_C_sf"/>
</dbReference>
<dbReference type="Proteomes" id="UP001474120">
    <property type="component" value="Unassembled WGS sequence"/>
</dbReference>
<dbReference type="PANTHER" id="PTHR11138">
    <property type="entry name" value="METHIONYL-TRNA FORMYLTRANSFERASE"/>
    <property type="match status" value="1"/>
</dbReference>
<gene>
    <name evidence="5 8" type="primary">fmt</name>
    <name evidence="8" type="ORF">AABB81_03405</name>
</gene>
<sequence>MKELRIIFMGTPDFAVATLKALVKEHYNVVAVITAPDKPAGRGRKLNQSAVKKYAMSNGLEVLQPANLKDPEFLEKLKSYHADIQVVVAFRMLPKLVWDMPKLGTFNLHASLLPDYRGAAPINWAIINGEHKTGVTTFFINEQIDTGAIIKQEVTNIPKDATAGELHDILMELGSRTVVETLQMIEQGKVQPIHQKEGEFNPAPKLNKEICRIQWNNPLEKVYNHIRGLSPYPGAWTILDNDGQQTEVKIYKANMIPEQHQLLPGSVVAAKKNLRVAVANGFLEITDLKMAGKRRMDAISLLNGYVFHRESKMF</sequence>
<dbReference type="InterPro" id="IPR005793">
    <property type="entry name" value="Formyl_trans_C"/>
</dbReference>
<dbReference type="HAMAP" id="MF_00182">
    <property type="entry name" value="Formyl_trans"/>
    <property type="match status" value="1"/>
</dbReference>
<dbReference type="Pfam" id="PF00551">
    <property type="entry name" value="Formyl_trans_N"/>
    <property type="match status" value="1"/>
</dbReference>
<comment type="catalytic activity">
    <reaction evidence="5">
        <text>L-methionyl-tRNA(fMet) + (6R)-10-formyltetrahydrofolate = N-formyl-L-methionyl-tRNA(fMet) + (6S)-5,6,7,8-tetrahydrofolate + H(+)</text>
        <dbReference type="Rhea" id="RHEA:24380"/>
        <dbReference type="Rhea" id="RHEA-COMP:9952"/>
        <dbReference type="Rhea" id="RHEA-COMP:9953"/>
        <dbReference type="ChEBI" id="CHEBI:15378"/>
        <dbReference type="ChEBI" id="CHEBI:57453"/>
        <dbReference type="ChEBI" id="CHEBI:78530"/>
        <dbReference type="ChEBI" id="CHEBI:78844"/>
        <dbReference type="ChEBI" id="CHEBI:195366"/>
        <dbReference type="EC" id="2.1.2.9"/>
    </reaction>
</comment>
<dbReference type="SUPFAM" id="SSF50486">
    <property type="entry name" value="FMT C-terminal domain-like"/>
    <property type="match status" value="1"/>
</dbReference>
<dbReference type="Pfam" id="PF02911">
    <property type="entry name" value="Formyl_trans_C"/>
    <property type="match status" value="1"/>
</dbReference>
<dbReference type="InterPro" id="IPR005794">
    <property type="entry name" value="Fmt"/>
</dbReference>
<feature type="binding site" evidence="5">
    <location>
        <begin position="111"/>
        <end position="114"/>
    </location>
    <ligand>
        <name>(6S)-5,6,7,8-tetrahydrofolate</name>
        <dbReference type="ChEBI" id="CHEBI:57453"/>
    </ligand>
</feature>
<accession>A0ABU9KXK4</accession>
<comment type="caution">
    <text evidence="8">The sequence shown here is derived from an EMBL/GenBank/DDBJ whole genome shotgun (WGS) entry which is preliminary data.</text>
</comment>
<dbReference type="GO" id="GO:0004479">
    <property type="term" value="F:methionyl-tRNA formyltransferase activity"/>
    <property type="evidence" value="ECO:0007669"/>
    <property type="project" value="UniProtKB-EC"/>
</dbReference>
<dbReference type="SUPFAM" id="SSF53328">
    <property type="entry name" value="Formyltransferase"/>
    <property type="match status" value="1"/>
</dbReference>
<evidence type="ECO:0000256" key="1">
    <source>
        <dbReference type="ARBA" id="ARBA00010699"/>
    </source>
</evidence>